<organism evidence="3 4">
    <name type="scientific">Sphingobacterium tenebrionis</name>
    <dbReference type="NCBI Taxonomy" id="3111775"/>
    <lineage>
        <taxon>Bacteria</taxon>
        <taxon>Pseudomonadati</taxon>
        <taxon>Bacteroidota</taxon>
        <taxon>Sphingobacteriia</taxon>
        <taxon>Sphingobacteriales</taxon>
        <taxon>Sphingobacteriaceae</taxon>
        <taxon>Sphingobacterium</taxon>
    </lineage>
</organism>
<evidence type="ECO:0000313" key="4">
    <source>
        <dbReference type="Proteomes" id="UP001363035"/>
    </source>
</evidence>
<dbReference type="Gene3D" id="2.40.128.110">
    <property type="entry name" value="Lipid/polyisoprenoid-binding, YceI-like"/>
    <property type="match status" value="1"/>
</dbReference>
<dbReference type="SMART" id="SM00867">
    <property type="entry name" value="YceI"/>
    <property type="match status" value="1"/>
</dbReference>
<gene>
    <name evidence="3" type="ORF">VJ786_04530</name>
</gene>
<feature type="domain" description="Lipid/polyisoprenoid-binding YceI-like" evidence="2">
    <location>
        <begin position="45"/>
        <end position="210"/>
    </location>
</feature>
<accession>A0ABU8I4M3</accession>
<name>A0ABU8I4M3_9SPHI</name>
<dbReference type="SUPFAM" id="SSF101874">
    <property type="entry name" value="YceI-like"/>
    <property type="match status" value="1"/>
</dbReference>
<dbReference type="InterPro" id="IPR007372">
    <property type="entry name" value="Lipid/polyisoprenoid-bd_YceI"/>
</dbReference>
<feature type="chain" id="PRO_5045176788" evidence="1">
    <location>
        <begin position="20"/>
        <end position="211"/>
    </location>
</feature>
<dbReference type="PANTHER" id="PTHR34406">
    <property type="entry name" value="PROTEIN YCEI"/>
    <property type="match status" value="1"/>
</dbReference>
<dbReference type="RefSeq" id="WP_099365297.1">
    <property type="nucleotide sequence ID" value="NZ_JAYLLN010000006.1"/>
</dbReference>
<dbReference type="Pfam" id="PF04264">
    <property type="entry name" value="YceI"/>
    <property type="match status" value="1"/>
</dbReference>
<comment type="caution">
    <text evidence="3">The sequence shown here is derived from an EMBL/GenBank/DDBJ whole genome shotgun (WGS) entry which is preliminary data.</text>
</comment>
<dbReference type="InterPro" id="IPR036761">
    <property type="entry name" value="TTHA0802/YceI-like_sf"/>
</dbReference>
<dbReference type="PANTHER" id="PTHR34406:SF1">
    <property type="entry name" value="PROTEIN YCEI"/>
    <property type="match status" value="1"/>
</dbReference>
<sequence>MRKITLLSAIAALVLASCAGNPEGKKAETKDSVAVENTTAVAGSVYNVDTTASKLVWKGTKVTGAHTGTVNIKSGSITVDAGKLTGGNFVLDMNSISSTDLEGEYKQKLDGHLKADDFFAVATHPEASFTITEVKAGATDQDLVISGNLVIKGISKNITFDAKVTEATETDVKATANFNIERAQWGVNYAGKEDDLISKEINFDVTLVAKK</sequence>
<keyword evidence="4" id="KW-1185">Reference proteome</keyword>
<evidence type="ECO:0000313" key="3">
    <source>
        <dbReference type="EMBL" id="MEI5984165.1"/>
    </source>
</evidence>
<dbReference type="EMBL" id="JAYLLN010000006">
    <property type="protein sequence ID" value="MEI5984165.1"/>
    <property type="molecule type" value="Genomic_DNA"/>
</dbReference>
<protein>
    <submittedName>
        <fullName evidence="3">YceI family protein</fullName>
    </submittedName>
</protein>
<dbReference type="PROSITE" id="PS51257">
    <property type="entry name" value="PROKAR_LIPOPROTEIN"/>
    <property type="match status" value="1"/>
</dbReference>
<evidence type="ECO:0000259" key="2">
    <source>
        <dbReference type="SMART" id="SM00867"/>
    </source>
</evidence>
<dbReference type="Proteomes" id="UP001363035">
    <property type="component" value="Unassembled WGS sequence"/>
</dbReference>
<evidence type="ECO:0000256" key="1">
    <source>
        <dbReference type="SAM" id="SignalP"/>
    </source>
</evidence>
<keyword evidence="1" id="KW-0732">Signal</keyword>
<feature type="signal peptide" evidence="1">
    <location>
        <begin position="1"/>
        <end position="19"/>
    </location>
</feature>
<reference evidence="3 4" key="1">
    <citation type="submission" date="2024-01" db="EMBL/GenBank/DDBJ databases">
        <title>Sphingobacterium tenebrionis sp. nov., a novel endophyte isolated from tenebrio molitor intestines.</title>
        <authorList>
            <person name="Zhang C."/>
        </authorList>
    </citation>
    <scope>NUCLEOTIDE SEQUENCE [LARGE SCALE GENOMIC DNA]</scope>
    <source>
        <strain evidence="3 4">PU5-4</strain>
    </source>
</reference>
<proteinExistence type="predicted"/>